<keyword evidence="1" id="KW-0732">Signal</keyword>
<comment type="caution">
    <text evidence="2">The sequence shown here is derived from an EMBL/GenBank/DDBJ whole genome shotgun (WGS) entry which is preliminary data.</text>
</comment>
<evidence type="ECO:0000313" key="2">
    <source>
        <dbReference type="EMBL" id="MCP8968442.1"/>
    </source>
</evidence>
<dbReference type="RefSeq" id="WP_254758353.1">
    <property type="nucleotide sequence ID" value="NZ_JANCLT010000003.1"/>
</dbReference>
<proteinExistence type="predicted"/>
<feature type="signal peptide" evidence="1">
    <location>
        <begin position="1"/>
        <end position="20"/>
    </location>
</feature>
<dbReference type="PROSITE" id="PS51257">
    <property type="entry name" value="PROKAR_LIPOPROTEIN"/>
    <property type="match status" value="1"/>
</dbReference>
<protein>
    <submittedName>
        <fullName evidence="2">Uncharacterized protein</fullName>
    </submittedName>
</protein>
<evidence type="ECO:0000313" key="3">
    <source>
        <dbReference type="Proteomes" id="UP001156102"/>
    </source>
</evidence>
<evidence type="ECO:0000256" key="1">
    <source>
        <dbReference type="SAM" id="SignalP"/>
    </source>
</evidence>
<reference evidence="2" key="1">
    <citation type="submission" date="2022-07" db="EMBL/GenBank/DDBJ databases">
        <authorList>
            <person name="Li W.-J."/>
            <person name="Deng Q.-Q."/>
        </authorList>
    </citation>
    <scope>NUCLEOTIDE SEQUENCE</scope>
    <source>
        <strain evidence="2">SYSU M60031</strain>
    </source>
</reference>
<organism evidence="2 3">
    <name type="scientific">Ectobacillus ponti</name>
    <dbReference type="NCBI Taxonomy" id="2961894"/>
    <lineage>
        <taxon>Bacteria</taxon>
        <taxon>Bacillati</taxon>
        <taxon>Bacillota</taxon>
        <taxon>Bacilli</taxon>
        <taxon>Bacillales</taxon>
        <taxon>Bacillaceae</taxon>
        <taxon>Ectobacillus</taxon>
    </lineage>
</organism>
<keyword evidence="3" id="KW-1185">Reference proteome</keyword>
<name>A0AA42BP66_9BACI</name>
<gene>
    <name evidence="2" type="ORF">NK662_07780</name>
</gene>
<dbReference type="AlphaFoldDB" id="A0AA42BP66"/>
<dbReference type="Proteomes" id="UP001156102">
    <property type="component" value="Unassembled WGS sequence"/>
</dbReference>
<dbReference type="EMBL" id="JANCLT010000003">
    <property type="protein sequence ID" value="MCP8968442.1"/>
    <property type="molecule type" value="Genomic_DNA"/>
</dbReference>
<sequence>MKARSMVMLSACACISLALGACSSPFGSSSREVMYAKPDAREIAWKSLSKSEKKEVDGDWKDAKVSKVIADTSTYRLDDASFAGKEVTLVTIRSDQRELLGDIQKLVDEASGKVIGSSMRK</sequence>
<feature type="chain" id="PRO_5041411244" evidence="1">
    <location>
        <begin position="21"/>
        <end position="121"/>
    </location>
</feature>
<accession>A0AA42BP66</accession>